<dbReference type="PANTHER" id="PTHR33802:SF1">
    <property type="entry name" value="XK-RELATED PROTEIN"/>
    <property type="match status" value="1"/>
</dbReference>
<name>A0A4U0QQ73_9RHOB</name>
<evidence type="ECO:0000256" key="3">
    <source>
        <dbReference type="ARBA" id="ARBA00022692"/>
    </source>
</evidence>
<comment type="caution">
    <text evidence="7">The sequence shown here is derived from an EMBL/GenBank/DDBJ whole genome shotgun (WGS) entry which is preliminary data.</text>
</comment>
<evidence type="ECO:0008006" key="9">
    <source>
        <dbReference type="Google" id="ProtNLM"/>
    </source>
</evidence>
<feature type="transmembrane region" description="Helical" evidence="6">
    <location>
        <begin position="49"/>
        <end position="69"/>
    </location>
</feature>
<sequence>MTNRTLAILVLVAALAFAASPLLFPGFAGYDPDRFPIPQQNPPIQPAGWAFSIWGVIYLWLIAGAAFGLWRRAEDEDWLPLRAPLLVSLVIGFAWLPVAQRLPGLATLMILAMLVSAIVAMIWAGRRDRWLEGRPIALYAGWLTAASGASVGIWLGGHGWLSAQMAAILCLIAVAALALGVQSLRPREWAYPAAVIWALVAIVAANWGAGNWPVIGIAALSVAALAARIVQTRRPS</sequence>
<evidence type="ECO:0000256" key="5">
    <source>
        <dbReference type="ARBA" id="ARBA00023136"/>
    </source>
</evidence>
<proteinExistence type="inferred from homology"/>
<keyword evidence="3 6" id="KW-0812">Transmembrane</keyword>
<dbReference type="EMBL" id="SUNH01000017">
    <property type="protein sequence ID" value="TJZ83372.1"/>
    <property type="molecule type" value="Genomic_DNA"/>
</dbReference>
<evidence type="ECO:0000256" key="4">
    <source>
        <dbReference type="ARBA" id="ARBA00022989"/>
    </source>
</evidence>
<feature type="transmembrane region" description="Helical" evidence="6">
    <location>
        <begin position="161"/>
        <end position="182"/>
    </location>
</feature>
<feature type="transmembrane region" description="Helical" evidence="6">
    <location>
        <begin position="104"/>
        <end position="124"/>
    </location>
</feature>
<dbReference type="RefSeq" id="WP_136857207.1">
    <property type="nucleotide sequence ID" value="NZ_SUNH01000017.1"/>
</dbReference>
<dbReference type="InterPro" id="IPR004307">
    <property type="entry name" value="TspO_MBR"/>
</dbReference>
<keyword evidence="4 6" id="KW-1133">Transmembrane helix</keyword>
<comment type="similarity">
    <text evidence="2">Belongs to the TspO/BZRP family.</text>
</comment>
<evidence type="ECO:0000256" key="1">
    <source>
        <dbReference type="ARBA" id="ARBA00004141"/>
    </source>
</evidence>
<feature type="transmembrane region" description="Helical" evidence="6">
    <location>
        <begin position="81"/>
        <end position="98"/>
    </location>
</feature>
<dbReference type="AlphaFoldDB" id="A0A4U0QQ73"/>
<dbReference type="GO" id="GO:0016020">
    <property type="term" value="C:membrane"/>
    <property type="evidence" value="ECO:0007669"/>
    <property type="project" value="UniProtKB-SubCell"/>
</dbReference>
<feature type="transmembrane region" description="Helical" evidence="6">
    <location>
        <begin position="189"/>
        <end position="207"/>
    </location>
</feature>
<evidence type="ECO:0000256" key="2">
    <source>
        <dbReference type="ARBA" id="ARBA00007524"/>
    </source>
</evidence>
<evidence type="ECO:0000313" key="7">
    <source>
        <dbReference type="EMBL" id="TJZ83372.1"/>
    </source>
</evidence>
<dbReference type="InterPro" id="IPR038330">
    <property type="entry name" value="TspO/MBR-related_sf"/>
</dbReference>
<reference evidence="7 8" key="1">
    <citation type="submission" date="2019-04" db="EMBL/GenBank/DDBJ databases">
        <authorList>
            <person name="Li J."/>
        </authorList>
    </citation>
    <scope>NUCLEOTIDE SEQUENCE [LARGE SCALE GENOMIC DNA]</scope>
    <source>
        <strain evidence="7 8">CCTCC AB2016182</strain>
    </source>
</reference>
<dbReference type="Gene3D" id="1.20.1260.100">
    <property type="entry name" value="TspO/MBR protein"/>
    <property type="match status" value="1"/>
</dbReference>
<keyword evidence="8" id="KW-1185">Reference proteome</keyword>
<accession>A0A4U0QQ73</accession>
<gene>
    <name evidence="7" type="ORF">FA740_13010</name>
</gene>
<evidence type="ECO:0000256" key="6">
    <source>
        <dbReference type="SAM" id="Phobius"/>
    </source>
</evidence>
<comment type="subcellular location">
    <subcellularLocation>
        <location evidence="1">Membrane</location>
        <topology evidence="1">Multi-pass membrane protein</topology>
    </subcellularLocation>
</comment>
<organism evidence="7 8">
    <name type="scientific">Paracoccus hibiscisoli</name>
    <dbReference type="NCBI Taxonomy" id="2023261"/>
    <lineage>
        <taxon>Bacteria</taxon>
        <taxon>Pseudomonadati</taxon>
        <taxon>Pseudomonadota</taxon>
        <taxon>Alphaproteobacteria</taxon>
        <taxon>Rhodobacterales</taxon>
        <taxon>Paracoccaceae</taxon>
        <taxon>Paracoccus</taxon>
    </lineage>
</organism>
<dbReference type="OrthoDB" id="5189031at2"/>
<dbReference type="Proteomes" id="UP000306223">
    <property type="component" value="Unassembled WGS sequence"/>
</dbReference>
<dbReference type="Pfam" id="PF03073">
    <property type="entry name" value="TspO_MBR"/>
    <property type="match status" value="1"/>
</dbReference>
<feature type="transmembrane region" description="Helical" evidence="6">
    <location>
        <begin position="136"/>
        <end position="155"/>
    </location>
</feature>
<keyword evidence="5 6" id="KW-0472">Membrane</keyword>
<evidence type="ECO:0000313" key="8">
    <source>
        <dbReference type="Proteomes" id="UP000306223"/>
    </source>
</evidence>
<dbReference type="PANTHER" id="PTHR33802">
    <property type="entry name" value="SI:CH211-161H7.5-RELATED"/>
    <property type="match status" value="1"/>
</dbReference>
<feature type="transmembrane region" description="Helical" evidence="6">
    <location>
        <begin position="213"/>
        <end position="230"/>
    </location>
</feature>
<protein>
    <recommendedName>
        <fullName evidence="9">Tryptophan-rich sensory protein</fullName>
    </recommendedName>
</protein>